<dbReference type="AlphaFoldDB" id="A0AA39KDR1"/>
<reference evidence="1" key="1">
    <citation type="submission" date="2023-06" db="EMBL/GenBank/DDBJ databases">
        <authorList>
            <consortium name="Lawrence Berkeley National Laboratory"/>
            <person name="Ahrendt S."/>
            <person name="Sahu N."/>
            <person name="Indic B."/>
            <person name="Wong-Bajracharya J."/>
            <person name="Merenyi Z."/>
            <person name="Ke H.-M."/>
            <person name="Monk M."/>
            <person name="Kocsube S."/>
            <person name="Drula E."/>
            <person name="Lipzen A."/>
            <person name="Balint B."/>
            <person name="Henrissat B."/>
            <person name="Andreopoulos B."/>
            <person name="Martin F.M."/>
            <person name="Harder C.B."/>
            <person name="Rigling D."/>
            <person name="Ford K.L."/>
            <person name="Foster G.D."/>
            <person name="Pangilinan J."/>
            <person name="Papanicolaou A."/>
            <person name="Barry K."/>
            <person name="LaButti K."/>
            <person name="Viragh M."/>
            <person name="Koriabine M."/>
            <person name="Yan M."/>
            <person name="Riley R."/>
            <person name="Champramary S."/>
            <person name="Plett K.L."/>
            <person name="Tsai I.J."/>
            <person name="Slot J."/>
            <person name="Sipos G."/>
            <person name="Plett J."/>
            <person name="Nagy L.G."/>
            <person name="Grigoriev I.V."/>
        </authorList>
    </citation>
    <scope>NUCLEOTIDE SEQUENCE</scope>
    <source>
        <strain evidence="1">CCBAS 213</strain>
    </source>
</reference>
<dbReference type="EMBL" id="JAUEPS010000019">
    <property type="protein sequence ID" value="KAK0457914.1"/>
    <property type="molecule type" value="Genomic_DNA"/>
</dbReference>
<evidence type="ECO:0000313" key="2">
    <source>
        <dbReference type="Proteomes" id="UP001175211"/>
    </source>
</evidence>
<proteinExistence type="predicted"/>
<dbReference type="Proteomes" id="UP001175211">
    <property type="component" value="Unassembled WGS sequence"/>
</dbReference>
<organism evidence="1 2">
    <name type="scientific">Armillaria tabescens</name>
    <name type="common">Ringless honey mushroom</name>
    <name type="synonym">Agaricus tabescens</name>
    <dbReference type="NCBI Taxonomy" id="1929756"/>
    <lineage>
        <taxon>Eukaryota</taxon>
        <taxon>Fungi</taxon>
        <taxon>Dikarya</taxon>
        <taxon>Basidiomycota</taxon>
        <taxon>Agaricomycotina</taxon>
        <taxon>Agaricomycetes</taxon>
        <taxon>Agaricomycetidae</taxon>
        <taxon>Agaricales</taxon>
        <taxon>Marasmiineae</taxon>
        <taxon>Physalacriaceae</taxon>
        <taxon>Desarmillaria</taxon>
    </lineage>
</organism>
<accession>A0AA39KDR1</accession>
<protein>
    <submittedName>
        <fullName evidence="1">Uncharacterized protein</fullName>
    </submittedName>
</protein>
<evidence type="ECO:0000313" key="1">
    <source>
        <dbReference type="EMBL" id="KAK0457914.1"/>
    </source>
</evidence>
<sequence>MLEGVKRVRWYLRAHFLLLTVSSSASTIYATRSWHAFCLLVPRLCQCDSNNRVNIPVNTKWRPLSRESSVGQHHHSCYKSVARLPHERGTGIFCFRSSRIISRCYRFCYRTGPSSKTSTGAIVSRTISINMPSFWVPYPSSSAW</sequence>
<dbReference type="RefSeq" id="XP_060330206.1">
    <property type="nucleotide sequence ID" value="XM_060481977.1"/>
</dbReference>
<name>A0AA39KDR1_ARMTA</name>
<gene>
    <name evidence="1" type="ORF">EV420DRAFT_400887</name>
</gene>
<comment type="caution">
    <text evidence="1">The sequence shown here is derived from an EMBL/GenBank/DDBJ whole genome shotgun (WGS) entry which is preliminary data.</text>
</comment>
<keyword evidence="2" id="KW-1185">Reference proteome</keyword>
<dbReference type="GeneID" id="85365525"/>